<proteinExistence type="predicted"/>
<keyword evidence="3" id="KW-1185">Reference proteome</keyword>
<keyword evidence="1" id="KW-0732">Signal</keyword>
<gene>
    <name evidence="2" type="ORF">WKW77_34350</name>
</gene>
<feature type="chain" id="PRO_5047221210" evidence="1">
    <location>
        <begin position="24"/>
        <end position="288"/>
    </location>
</feature>
<dbReference type="RefSeq" id="WP_340361383.1">
    <property type="nucleotide sequence ID" value="NZ_JBBKZU010000034.1"/>
</dbReference>
<accession>A0ABU8VR66</accession>
<dbReference type="InterPro" id="IPR010239">
    <property type="entry name" value="CHP02001"/>
</dbReference>
<feature type="signal peptide" evidence="1">
    <location>
        <begin position="1"/>
        <end position="23"/>
    </location>
</feature>
<dbReference type="Proteomes" id="UP001365846">
    <property type="component" value="Unassembled WGS sequence"/>
</dbReference>
<comment type="caution">
    <text evidence="2">The sequence shown here is derived from an EMBL/GenBank/DDBJ whole genome shotgun (WGS) entry which is preliminary data.</text>
</comment>
<evidence type="ECO:0000313" key="3">
    <source>
        <dbReference type="Proteomes" id="UP001365846"/>
    </source>
</evidence>
<sequence length="288" mass="31139">MHRKSDQFLAVIALATLPMLASAQSTDASASAAAAPAPNLTGNVSVTTNYKFRGQDQDVLGRNDFAKTSWFKPAIQGGLDYAFGDSGFYVGNWNSSVNWLKGNSVEMDFYGGYKFKAGVLDLDVGVYQYYYPGNTAGNTTEIYGGASWSDERIGSFAGKYSWTVSKDYFNYAGHQGGSGLDGQNTGYLNLSYSKEIFPKLTFKTAVGYTFLSSDIRSLGYKSFFDYNVGASYDFGSGLSLSGSVQGATEQSAFNLIAEPGVEINGVTYGQTTFSPNKPRFILMLTKTL</sequence>
<name>A0ABU8VR66_9BURK</name>
<dbReference type="NCBIfam" id="TIGR02001">
    <property type="entry name" value="gcw_chp"/>
    <property type="match status" value="1"/>
</dbReference>
<dbReference type="Pfam" id="PF09694">
    <property type="entry name" value="Gcw_chp"/>
    <property type="match status" value="1"/>
</dbReference>
<evidence type="ECO:0000313" key="2">
    <source>
        <dbReference type="EMBL" id="MEJ8816173.1"/>
    </source>
</evidence>
<organism evidence="2 3">
    <name type="scientific">Variovorax ureilyticus</name>
    <dbReference type="NCBI Taxonomy" id="1836198"/>
    <lineage>
        <taxon>Bacteria</taxon>
        <taxon>Pseudomonadati</taxon>
        <taxon>Pseudomonadota</taxon>
        <taxon>Betaproteobacteria</taxon>
        <taxon>Burkholderiales</taxon>
        <taxon>Comamonadaceae</taxon>
        <taxon>Variovorax</taxon>
    </lineage>
</organism>
<evidence type="ECO:0000256" key="1">
    <source>
        <dbReference type="SAM" id="SignalP"/>
    </source>
</evidence>
<reference evidence="2 3" key="1">
    <citation type="submission" date="2024-03" db="EMBL/GenBank/DDBJ databases">
        <title>Novel species of the genus Variovorax.</title>
        <authorList>
            <person name="Liu Q."/>
            <person name="Xin Y.-H."/>
        </authorList>
    </citation>
    <scope>NUCLEOTIDE SEQUENCE [LARGE SCALE GENOMIC DNA]</scope>
    <source>
        <strain evidence="2 3">KACC 18899</strain>
    </source>
</reference>
<dbReference type="EMBL" id="JBBKZU010000034">
    <property type="protein sequence ID" value="MEJ8816173.1"/>
    <property type="molecule type" value="Genomic_DNA"/>
</dbReference>
<protein>
    <submittedName>
        <fullName evidence="2">TorF family putative porin</fullName>
    </submittedName>
</protein>